<name>A0A1T3NJN9_9ACTN</name>
<keyword evidence="10" id="KW-1185">Reference proteome</keyword>
<feature type="transmembrane region" description="Helical" evidence="7">
    <location>
        <begin position="156"/>
        <end position="174"/>
    </location>
</feature>
<keyword evidence="3" id="KW-1003">Cell membrane</keyword>
<evidence type="ECO:0000256" key="7">
    <source>
        <dbReference type="RuleBase" id="RU363032"/>
    </source>
</evidence>
<evidence type="ECO:0000313" key="9">
    <source>
        <dbReference type="EMBL" id="OPC76910.1"/>
    </source>
</evidence>
<feature type="transmembrane region" description="Helical" evidence="7">
    <location>
        <begin position="213"/>
        <end position="238"/>
    </location>
</feature>
<keyword evidence="5 7" id="KW-1133">Transmembrane helix</keyword>
<evidence type="ECO:0000256" key="1">
    <source>
        <dbReference type="ARBA" id="ARBA00004651"/>
    </source>
</evidence>
<dbReference type="STRING" id="159449.B4N89_40620"/>
<evidence type="ECO:0000259" key="8">
    <source>
        <dbReference type="PROSITE" id="PS50928"/>
    </source>
</evidence>
<accession>A0A1T3NJN9</accession>
<dbReference type="AlphaFoldDB" id="A0A1T3NJN9"/>
<dbReference type="SUPFAM" id="SSF161098">
    <property type="entry name" value="MetI-like"/>
    <property type="match status" value="1"/>
</dbReference>
<dbReference type="EMBL" id="MWQN01000004">
    <property type="protein sequence ID" value="OPC76910.1"/>
    <property type="molecule type" value="Genomic_DNA"/>
</dbReference>
<comment type="similarity">
    <text evidence="7">Belongs to the binding-protein-dependent transport system permease family.</text>
</comment>
<dbReference type="Proteomes" id="UP000190037">
    <property type="component" value="Unassembled WGS sequence"/>
</dbReference>
<evidence type="ECO:0000256" key="2">
    <source>
        <dbReference type="ARBA" id="ARBA00022448"/>
    </source>
</evidence>
<evidence type="ECO:0000256" key="4">
    <source>
        <dbReference type="ARBA" id="ARBA00022692"/>
    </source>
</evidence>
<feature type="transmembrane region" description="Helical" evidence="7">
    <location>
        <begin position="261"/>
        <end position="281"/>
    </location>
</feature>
<dbReference type="InterPro" id="IPR000515">
    <property type="entry name" value="MetI-like"/>
</dbReference>
<feature type="transmembrane region" description="Helical" evidence="7">
    <location>
        <begin position="31"/>
        <end position="55"/>
    </location>
</feature>
<evidence type="ECO:0000256" key="3">
    <source>
        <dbReference type="ARBA" id="ARBA00022475"/>
    </source>
</evidence>
<dbReference type="InterPro" id="IPR035906">
    <property type="entry name" value="MetI-like_sf"/>
</dbReference>
<dbReference type="Gene3D" id="1.10.3720.10">
    <property type="entry name" value="MetI-like"/>
    <property type="match status" value="1"/>
</dbReference>
<dbReference type="PROSITE" id="PS50928">
    <property type="entry name" value="ABC_TM1"/>
    <property type="match status" value="1"/>
</dbReference>
<sequence length="291" mass="30032">MTATPTATTIPATATVTAIGRKASLVARLRGGATITGLAIVVLVFGAGLAAPLLATHGPDAQSADALAGPSGAHLLGTDEFGRDLLSRVLHGIRVDVFITAAAVPTGAFIGTAIGLLSGVHRYLDVVLQRLFDIMLAFTALVLGVTIAAIQGPGTTAIVLTVIGVNIPLFGRLTRDAVISQRDRDYVIAARVVGTRPTRVLFRHILPNSVDALIVQAALSLSLAVFIEGAMSFVGIGVRPPDPSLGSLLRTSINFLSQNPAYALGPMVVVTALVIGFNLIADGLNKGLLRR</sequence>
<protein>
    <submittedName>
        <fullName evidence="9">Peptide ABC transporter permease</fullName>
    </submittedName>
</protein>
<feature type="domain" description="ABC transmembrane type-1" evidence="8">
    <location>
        <begin position="93"/>
        <end position="281"/>
    </location>
</feature>
<dbReference type="PANTHER" id="PTHR43386:SF25">
    <property type="entry name" value="PEPTIDE ABC TRANSPORTER PERMEASE PROTEIN"/>
    <property type="match status" value="1"/>
</dbReference>
<dbReference type="InterPro" id="IPR050366">
    <property type="entry name" value="BP-dependent_transpt_permease"/>
</dbReference>
<keyword evidence="2 7" id="KW-0813">Transport</keyword>
<evidence type="ECO:0000313" key="10">
    <source>
        <dbReference type="Proteomes" id="UP000190037"/>
    </source>
</evidence>
<organism evidence="9 10">
    <name type="scientific">Embleya scabrispora</name>
    <dbReference type="NCBI Taxonomy" id="159449"/>
    <lineage>
        <taxon>Bacteria</taxon>
        <taxon>Bacillati</taxon>
        <taxon>Actinomycetota</taxon>
        <taxon>Actinomycetes</taxon>
        <taxon>Kitasatosporales</taxon>
        <taxon>Streptomycetaceae</taxon>
        <taxon>Embleya</taxon>
    </lineage>
</organism>
<reference evidence="9 10" key="1">
    <citation type="submission" date="2017-03" db="EMBL/GenBank/DDBJ databases">
        <title>Draft genome sequence of Streptomyces scabrisporus NF3, endophyte isolated from Amphipterygium adstringens.</title>
        <authorList>
            <person name="Vazquez M."/>
            <person name="Ceapa C.D."/>
            <person name="Rodriguez Luna D."/>
            <person name="Sanchez Esquivel S."/>
        </authorList>
    </citation>
    <scope>NUCLEOTIDE SEQUENCE [LARGE SCALE GENOMIC DNA]</scope>
    <source>
        <strain evidence="9 10">NF3</strain>
    </source>
</reference>
<dbReference type="GO" id="GO:0055085">
    <property type="term" value="P:transmembrane transport"/>
    <property type="evidence" value="ECO:0007669"/>
    <property type="project" value="InterPro"/>
</dbReference>
<gene>
    <name evidence="9" type="ORF">B4N89_40620</name>
</gene>
<feature type="transmembrane region" description="Helical" evidence="7">
    <location>
        <begin position="131"/>
        <end position="150"/>
    </location>
</feature>
<proteinExistence type="inferred from homology"/>
<dbReference type="CDD" id="cd06261">
    <property type="entry name" value="TM_PBP2"/>
    <property type="match status" value="1"/>
</dbReference>
<dbReference type="PANTHER" id="PTHR43386">
    <property type="entry name" value="OLIGOPEPTIDE TRANSPORT SYSTEM PERMEASE PROTEIN APPC"/>
    <property type="match status" value="1"/>
</dbReference>
<dbReference type="RefSeq" id="WP_078981668.1">
    <property type="nucleotide sequence ID" value="NZ_MWQN01000004.1"/>
</dbReference>
<dbReference type="GO" id="GO:0005886">
    <property type="term" value="C:plasma membrane"/>
    <property type="evidence" value="ECO:0007669"/>
    <property type="project" value="UniProtKB-SubCell"/>
</dbReference>
<dbReference type="OrthoDB" id="3531748at2"/>
<evidence type="ECO:0000256" key="5">
    <source>
        <dbReference type="ARBA" id="ARBA00022989"/>
    </source>
</evidence>
<keyword evidence="4 7" id="KW-0812">Transmembrane</keyword>
<keyword evidence="6 7" id="KW-0472">Membrane</keyword>
<feature type="transmembrane region" description="Helical" evidence="7">
    <location>
        <begin position="97"/>
        <end position="119"/>
    </location>
</feature>
<evidence type="ECO:0000256" key="6">
    <source>
        <dbReference type="ARBA" id="ARBA00023136"/>
    </source>
</evidence>
<comment type="subcellular location">
    <subcellularLocation>
        <location evidence="1 7">Cell membrane</location>
        <topology evidence="1 7">Multi-pass membrane protein</topology>
    </subcellularLocation>
</comment>
<dbReference type="Pfam" id="PF00528">
    <property type="entry name" value="BPD_transp_1"/>
    <property type="match status" value="1"/>
</dbReference>
<comment type="caution">
    <text evidence="9">The sequence shown here is derived from an EMBL/GenBank/DDBJ whole genome shotgun (WGS) entry which is preliminary data.</text>
</comment>